<dbReference type="GO" id="GO:0032259">
    <property type="term" value="P:methylation"/>
    <property type="evidence" value="ECO:0007669"/>
    <property type="project" value="UniProtKB-KW"/>
</dbReference>
<keyword evidence="2" id="KW-0158">Chromosome</keyword>
<dbReference type="InterPro" id="IPR001214">
    <property type="entry name" value="SET_dom"/>
</dbReference>
<evidence type="ECO:0000256" key="5">
    <source>
        <dbReference type="ARBA" id="ARBA00022691"/>
    </source>
</evidence>
<dbReference type="SUPFAM" id="SSF82199">
    <property type="entry name" value="SET domain"/>
    <property type="match status" value="1"/>
</dbReference>
<gene>
    <name evidence="7" type="ORF">A2763_02945</name>
</gene>
<dbReference type="EMBL" id="MFKV01000028">
    <property type="protein sequence ID" value="OGG49617.1"/>
    <property type="molecule type" value="Genomic_DNA"/>
</dbReference>
<dbReference type="GO" id="GO:0005694">
    <property type="term" value="C:chromosome"/>
    <property type="evidence" value="ECO:0007669"/>
    <property type="project" value="UniProtKB-SubCell"/>
</dbReference>
<sequence length="133" mass="15272">MKTIADHMRVMHSRPGTGKGLFAARPYTKGEFIVEYTGVKIPTKVADTLKTRYLFELDEKWTIDGNEHSNIARYINHSCEPNAESEIHDEHIFVTAIQDIAAGEEFTMDYGEEYFEEFIRPEGCKCRAATHRV</sequence>
<dbReference type="Gene3D" id="2.170.270.10">
    <property type="entry name" value="SET domain"/>
    <property type="match status" value="1"/>
</dbReference>
<keyword evidence="5" id="KW-0949">S-adenosyl-L-methionine</keyword>
<comment type="caution">
    <text evidence="7">The sequence shown here is derived from an EMBL/GenBank/DDBJ whole genome shotgun (WGS) entry which is preliminary data.</text>
</comment>
<protein>
    <recommendedName>
        <fullName evidence="6">SET domain-containing protein</fullName>
    </recommendedName>
</protein>
<dbReference type="PROSITE" id="PS50280">
    <property type="entry name" value="SET"/>
    <property type="match status" value="1"/>
</dbReference>
<dbReference type="GO" id="GO:0008168">
    <property type="term" value="F:methyltransferase activity"/>
    <property type="evidence" value="ECO:0007669"/>
    <property type="project" value="UniProtKB-KW"/>
</dbReference>
<evidence type="ECO:0000313" key="7">
    <source>
        <dbReference type="EMBL" id="OGG49617.1"/>
    </source>
</evidence>
<dbReference type="STRING" id="1798482.A2763_02945"/>
<reference evidence="7 8" key="1">
    <citation type="journal article" date="2016" name="Nat. Commun.">
        <title>Thousands of microbial genomes shed light on interconnected biogeochemical processes in an aquifer system.</title>
        <authorList>
            <person name="Anantharaman K."/>
            <person name="Brown C.T."/>
            <person name="Hug L.A."/>
            <person name="Sharon I."/>
            <person name="Castelle C.J."/>
            <person name="Probst A.J."/>
            <person name="Thomas B.C."/>
            <person name="Singh A."/>
            <person name="Wilkins M.J."/>
            <person name="Karaoz U."/>
            <person name="Brodie E.L."/>
            <person name="Williams K.H."/>
            <person name="Hubbard S.S."/>
            <person name="Banfield J.F."/>
        </authorList>
    </citation>
    <scope>NUCLEOTIDE SEQUENCE [LARGE SCALE GENOMIC DNA]</scope>
</reference>
<dbReference type="InterPro" id="IPR046341">
    <property type="entry name" value="SET_dom_sf"/>
</dbReference>
<dbReference type="SMART" id="SM00317">
    <property type="entry name" value="SET"/>
    <property type="match status" value="1"/>
</dbReference>
<dbReference type="Pfam" id="PF00856">
    <property type="entry name" value="SET"/>
    <property type="match status" value="1"/>
</dbReference>
<evidence type="ECO:0000259" key="6">
    <source>
        <dbReference type="PROSITE" id="PS50280"/>
    </source>
</evidence>
<keyword evidence="3" id="KW-0489">Methyltransferase</keyword>
<evidence type="ECO:0000256" key="4">
    <source>
        <dbReference type="ARBA" id="ARBA00022679"/>
    </source>
</evidence>
<feature type="domain" description="SET" evidence="6">
    <location>
        <begin position="6"/>
        <end position="111"/>
    </location>
</feature>
<dbReference type="AlphaFoldDB" id="A0A1F6CKR1"/>
<name>A0A1F6CKR1_9BACT</name>
<comment type="subcellular location">
    <subcellularLocation>
        <location evidence="1">Chromosome</location>
    </subcellularLocation>
</comment>
<dbReference type="Proteomes" id="UP000178370">
    <property type="component" value="Unassembled WGS sequence"/>
</dbReference>
<evidence type="ECO:0000313" key="8">
    <source>
        <dbReference type="Proteomes" id="UP000178370"/>
    </source>
</evidence>
<evidence type="ECO:0000256" key="2">
    <source>
        <dbReference type="ARBA" id="ARBA00022454"/>
    </source>
</evidence>
<evidence type="ECO:0000256" key="3">
    <source>
        <dbReference type="ARBA" id="ARBA00022603"/>
    </source>
</evidence>
<evidence type="ECO:0000256" key="1">
    <source>
        <dbReference type="ARBA" id="ARBA00004286"/>
    </source>
</evidence>
<dbReference type="PANTHER" id="PTHR22884">
    <property type="entry name" value="SET DOMAIN PROTEINS"/>
    <property type="match status" value="1"/>
</dbReference>
<organism evidence="7 8">
    <name type="scientific">Candidatus Kaiserbacteria bacterium RIFCSPHIGHO2_01_FULL_54_36</name>
    <dbReference type="NCBI Taxonomy" id="1798482"/>
    <lineage>
        <taxon>Bacteria</taxon>
        <taxon>Candidatus Kaiseribacteriota</taxon>
    </lineage>
</organism>
<accession>A0A1F6CKR1</accession>
<dbReference type="InterPro" id="IPR050777">
    <property type="entry name" value="SET2_Histone-Lys_MeTrsfase"/>
</dbReference>
<proteinExistence type="predicted"/>
<keyword evidence="4" id="KW-0808">Transferase</keyword>